<evidence type="ECO:0000256" key="2">
    <source>
        <dbReference type="RuleBase" id="RU003616"/>
    </source>
</evidence>
<dbReference type="EMBL" id="FNHP01000016">
    <property type="protein sequence ID" value="SDM77631.1"/>
    <property type="molecule type" value="Genomic_DNA"/>
</dbReference>
<protein>
    <submittedName>
        <fullName evidence="4">Molecular chaperone IbpA, HSP20 family</fullName>
    </submittedName>
</protein>
<name>A0A1G9W0D3_9BURK</name>
<proteinExistence type="inferred from homology"/>
<keyword evidence="5" id="KW-1185">Reference proteome</keyword>
<evidence type="ECO:0000259" key="3">
    <source>
        <dbReference type="PROSITE" id="PS01031"/>
    </source>
</evidence>
<accession>A0A1G9W0D3</accession>
<reference evidence="5" key="1">
    <citation type="submission" date="2016-10" db="EMBL/GenBank/DDBJ databases">
        <authorList>
            <person name="Varghese N."/>
            <person name="Submissions S."/>
        </authorList>
    </citation>
    <scope>NUCLEOTIDE SEQUENCE [LARGE SCALE GENOMIC DNA]</scope>
    <source>
        <strain evidence="5">EPL6</strain>
    </source>
</reference>
<evidence type="ECO:0000313" key="5">
    <source>
        <dbReference type="Proteomes" id="UP000198552"/>
    </source>
</evidence>
<dbReference type="Proteomes" id="UP000198552">
    <property type="component" value="Unassembled WGS sequence"/>
</dbReference>
<comment type="similarity">
    <text evidence="1 2">Belongs to the small heat shock protein (HSP20) family.</text>
</comment>
<evidence type="ECO:0000256" key="1">
    <source>
        <dbReference type="PROSITE-ProRule" id="PRU00285"/>
    </source>
</evidence>
<dbReference type="CDD" id="cd00298">
    <property type="entry name" value="ACD_sHsps_p23-like"/>
    <property type="match status" value="1"/>
</dbReference>
<dbReference type="Gene3D" id="2.60.40.790">
    <property type="match status" value="1"/>
</dbReference>
<organism evidence="4 5">
    <name type="scientific">Oryzisolibacter propanilivorax</name>
    <dbReference type="NCBI Taxonomy" id="1527607"/>
    <lineage>
        <taxon>Bacteria</taxon>
        <taxon>Pseudomonadati</taxon>
        <taxon>Pseudomonadota</taxon>
        <taxon>Betaproteobacteria</taxon>
        <taxon>Burkholderiales</taxon>
        <taxon>Comamonadaceae</taxon>
        <taxon>Oryzisolibacter</taxon>
    </lineage>
</organism>
<dbReference type="SUPFAM" id="SSF49764">
    <property type="entry name" value="HSP20-like chaperones"/>
    <property type="match status" value="1"/>
</dbReference>
<sequence>MIFAPVLRHTAFVNPRVADQALQRFLHSAVQAPTQVRQDEQSITLELDVPGLSREQLTITIEDNQVRVASIEGAPRQVQRAWEFAQEIDASGSSARLEKVS</sequence>
<dbReference type="InterPro" id="IPR008978">
    <property type="entry name" value="HSP20-like_chaperone"/>
</dbReference>
<evidence type="ECO:0000313" key="4">
    <source>
        <dbReference type="EMBL" id="SDM77631.1"/>
    </source>
</evidence>
<dbReference type="AlphaFoldDB" id="A0A1G9W0D3"/>
<dbReference type="PROSITE" id="PS01031">
    <property type="entry name" value="SHSP"/>
    <property type="match status" value="1"/>
</dbReference>
<gene>
    <name evidence="4" type="ORF">SAMN05428957_1166</name>
</gene>
<dbReference type="Pfam" id="PF00011">
    <property type="entry name" value="HSP20"/>
    <property type="match status" value="1"/>
</dbReference>
<feature type="domain" description="SHSP" evidence="3">
    <location>
        <begin position="25"/>
        <end position="101"/>
    </location>
</feature>
<dbReference type="InterPro" id="IPR002068">
    <property type="entry name" value="A-crystallin/Hsp20_dom"/>
</dbReference>
<dbReference type="STRING" id="1527607.SAMN05428957_1166"/>